<evidence type="ECO:0000313" key="3">
    <source>
        <dbReference type="Proteomes" id="UP000292052"/>
    </source>
</evidence>
<proteinExistence type="predicted"/>
<evidence type="ECO:0000259" key="1">
    <source>
        <dbReference type="Pfam" id="PF16087"/>
    </source>
</evidence>
<accession>A0A482VRY8</accession>
<reference evidence="2 3" key="1">
    <citation type="submission" date="2017-03" db="EMBL/GenBank/DDBJ databases">
        <title>Genome of the blue death feigning beetle - Asbolus verrucosus.</title>
        <authorList>
            <person name="Rider S.D."/>
        </authorList>
    </citation>
    <scope>NUCLEOTIDE SEQUENCE [LARGE SCALE GENOMIC DNA]</scope>
    <source>
        <strain evidence="2">Butters</strain>
        <tissue evidence="2">Head and leg muscle</tissue>
    </source>
</reference>
<organism evidence="2 3">
    <name type="scientific">Asbolus verrucosus</name>
    <name type="common">Desert ironclad beetle</name>
    <dbReference type="NCBI Taxonomy" id="1661398"/>
    <lineage>
        <taxon>Eukaryota</taxon>
        <taxon>Metazoa</taxon>
        <taxon>Ecdysozoa</taxon>
        <taxon>Arthropoda</taxon>
        <taxon>Hexapoda</taxon>
        <taxon>Insecta</taxon>
        <taxon>Pterygota</taxon>
        <taxon>Neoptera</taxon>
        <taxon>Endopterygota</taxon>
        <taxon>Coleoptera</taxon>
        <taxon>Polyphaga</taxon>
        <taxon>Cucujiformia</taxon>
        <taxon>Tenebrionidae</taxon>
        <taxon>Pimeliinae</taxon>
        <taxon>Asbolus</taxon>
    </lineage>
</organism>
<dbReference type="EMBL" id="QDEB01073836">
    <property type="protein sequence ID" value="RZC35128.1"/>
    <property type="molecule type" value="Genomic_DNA"/>
</dbReference>
<keyword evidence="3" id="KW-1185">Reference proteome</keyword>
<gene>
    <name evidence="2" type="ORF">BDFB_012803</name>
</gene>
<protein>
    <recommendedName>
        <fullName evidence="1">DUF4817 domain-containing protein</fullName>
    </recommendedName>
</protein>
<dbReference type="Pfam" id="PF16087">
    <property type="entry name" value="DUF4817"/>
    <property type="match status" value="1"/>
</dbReference>
<sequence length="72" mass="8344">MHLEYGKSHRNVQKAVRFYAECFQDRQIPYRSTFVGVAQRLLETGSLIPLTHDHGPQRPDHVLQAEDQILNS</sequence>
<dbReference type="Proteomes" id="UP000292052">
    <property type="component" value="Unassembled WGS sequence"/>
</dbReference>
<feature type="domain" description="DUF4817" evidence="1">
    <location>
        <begin position="5"/>
        <end position="47"/>
    </location>
</feature>
<dbReference type="AlphaFoldDB" id="A0A482VRY8"/>
<dbReference type="InterPro" id="IPR032135">
    <property type="entry name" value="DUF4817"/>
</dbReference>
<comment type="caution">
    <text evidence="2">The sequence shown here is derived from an EMBL/GenBank/DDBJ whole genome shotgun (WGS) entry which is preliminary data.</text>
</comment>
<name>A0A482VRY8_ASBVE</name>
<evidence type="ECO:0000313" key="2">
    <source>
        <dbReference type="EMBL" id="RZC35128.1"/>
    </source>
</evidence>
<dbReference type="OrthoDB" id="6753189at2759"/>